<gene>
    <name evidence="1" type="ORF">SAMN02746009_02566</name>
</gene>
<dbReference type="EMBL" id="FRAS01000013">
    <property type="protein sequence ID" value="SHL33561.1"/>
    <property type="molecule type" value="Genomic_DNA"/>
</dbReference>
<evidence type="ECO:0000313" key="1">
    <source>
        <dbReference type="EMBL" id="SHL33561.1"/>
    </source>
</evidence>
<dbReference type="Proteomes" id="UP000183947">
    <property type="component" value="Unassembled WGS sequence"/>
</dbReference>
<keyword evidence="2" id="KW-1185">Reference proteome</keyword>
<accession>A0A1M6ZSW4</accession>
<dbReference type="AlphaFoldDB" id="A0A1M6ZSW4"/>
<organism evidence="1 2">
    <name type="scientific">Hymenobacter psychrotolerans DSM 18569</name>
    <dbReference type="NCBI Taxonomy" id="1121959"/>
    <lineage>
        <taxon>Bacteria</taxon>
        <taxon>Pseudomonadati</taxon>
        <taxon>Bacteroidota</taxon>
        <taxon>Cytophagia</taxon>
        <taxon>Cytophagales</taxon>
        <taxon>Hymenobacteraceae</taxon>
        <taxon>Hymenobacter</taxon>
    </lineage>
</organism>
<name>A0A1M6ZSW4_9BACT</name>
<protein>
    <submittedName>
        <fullName evidence="1">Uncharacterized protein</fullName>
    </submittedName>
</protein>
<dbReference type="RefSeq" id="WP_139252271.1">
    <property type="nucleotide sequence ID" value="NZ_FRAS01000013.1"/>
</dbReference>
<reference evidence="2" key="1">
    <citation type="submission" date="2016-11" db="EMBL/GenBank/DDBJ databases">
        <authorList>
            <person name="Varghese N."/>
            <person name="Submissions S."/>
        </authorList>
    </citation>
    <scope>NUCLEOTIDE SEQUENCE [LARGE SCALE GENOMIC DNA]</scope>
    <source>
        <strain evidence="2">DSM 18569</strain>
    </source>
</reference>
<dbReference type="OrthoDB" id="884864at2"/>
<evidence type="ECO:0000313" key="2">
    <source>
        <dbReference type="Proteomes" id="UP000183947"/>
    </source>
</evidence>
<sequence>MVSTPISPACALLVSSARRNLREVLNHPAFSPERRQKAEPLISACTDAAQLLRWKLLALQESEAWEDAQLAREAQELGPAAHPDYLY</sequence>
<dbReference type="STRING" id="1121959.SAMN02746009_02566"/>
<proteinExistence type="predicted"/>